<dbReference type="EMBL" id="CM026429">
    <property type="protein sequence ID" value="KAG0564006.1"/>
    <property type="molecule type" value="Genomic_DNA"/>
</dbReference>
<comment type="caution">
    <text evidence="1">The sequence shown here is derived from an EMBL/GenBank/DDBJ whole genome shotgun (WGS) entry which is preliminary data.</text>
</comment>
<dbReference type="AlphaFoldDB" id="A0A8T0GWF3"/>
<reference evidence="1" key="1">
    <citation type="submission" date="2020-06" db="EMBL/GenBank/DDBJ databases">
        <title>WGS assembly of Ceratodon purpureus strain R40.</title>
        <authorList>
            <person name="Carey S.B."/>
            <person name="Jenkins J."/>
            <person name="Shu S."/>
            <person name="Lovell J.T."/>
            <person name="Sreedasyam A."/>
            <person name="Maumus F."/>
            <person name="Tiley G.P."/>
            <person name="Fernandez-Pozo N."/>
            <person name="Barry K."/>
            <person name="Chen C."/>
            <person name="Wang M."/>
            <person name="Lipzen A."/>
            <person name="Daum C."/>
            <person name="Saski C.A."/>
            <person name="Payton A.C."/>
            <person name="Mcbreen J.C."/>
            <person name="Conrad R.E."/>
            <person name="Kollar L.M."/>
            <person name="Olsson S."/>
            <person name="Huttunen S."/>
            <person name="Landis J.B."/>
            <person name="Wickett N.J."/>
            <person name="Johnson M.G."/>
            <person name="Rensing S.A."/>
            <person name="Grimwood J."/>
            <person name="Schmutz J."/>
            <person name="Mcdaniel S.F."/>
        </authorList>
    </citation>
    <scope>NUCLEOTIDE SEQUENCE</scope>
    <source>
        <strain evidence="1">R40</strain>
    </source>
</reference>
<protein>
    <submittedName>
        <fullName evidence="1">Uncharacterized protein</fullName>
    </submittedName>
</protein>
<sequence length="200" mass="22517">MAALSTSLSSLAFTSPTVSYAAHGSHAQVGAVRVVVRGSHSAGVLCTRRCFWDVAVRRRVSSWPCGARRKESGATKTQQEVLDDEDLRAGLNETVTEALKVMLAEDDKMLETFKDKVDFLGEFLVQDGQMEAARFMLILRGMLDHEVYPQYEELEEPYKKAFNTLWCLLEDSGWLLKQPGAEILEVEEEPEEPELEIRFS</sequence>
<name>A0A8T0GWF3_CERPU</name>
<organism evidence="1 2">
    <name type="scientific">Ceratodon purpureus</name>
    <name type="common">Fire moss</name>
    <name type="synonym">Dicranum purpureum</name>
    <dbReference type="NCBI Taxonomy" id="3225"/>
    <lineage>
        <taxon>Eukaryota</taxon>
        <taxon>Viridiplantae</taxon>
        <taxon>Streptophyta</taxon>
        <taxon>Embryophyta</taxon>
        <taxon>Bryophyta</taxon>
        <taxon>Bryophytina</taxon>
        <taxon>Bryopsida</taxon>
        <taxon>Dicranidae</taxon>
        <taxon>Pseudoditrichales</taxon>
        <taxon>Ditrichaceae</taxon>
        <taxon>Ceratodon</taxon>
    </lineage>
</organism>
<keyword evidence="2" id="KW-1185">Reference proteome</keyword>
<gene>
    <name evidence="1" type="ORF">KC19_8G075500</name>
</gene>
<evidence type="ECO:0000313" key="2">
    <source>
        <dbReference type="Proteomes" id="UP000822688"/>
    </source>
</evidence>
<dbReference type="OrthoDB" id="2012859at2759"/>
<proteinExistence type="predicted"/>
<evidence type="ECO:0000313" key="1">
    <source>
        <dbReference type="EMBL" id="KAG0564006.1"/>
    </source>
</evidence>
<accession>A0A8T0GWF3</accession>
<dbReference type="Proteomes" id="UP000822688">
    <property type="component" value="Chromosome 8"/>
</dbReference>